<dbReference type="EMBL" id="VSRR010000182">
    <property type="protein sequence ID" value="MPC11800.1"/>
    <property type="molecule type" value="Genomic_DNA"/>
</dbReference>
<sequence>MSEASDHHSNATKHAESNPTNPAHLTSPVQPNPAPHRTPKNTPVRHPCLNTPPSTSPLLLGASSLTRPAIRTPQPVSLVEYLREEPRTLYIDPHLFPSGLEPGDVVEVSGPANCGKSMLALSLIATALLPAVWCGVQVGGCEAGVLYIDCEQHFSIFQLVNLMYRKVKIRVKLARGALKEHRRSGVTDTTVIANIRDLTELLRYSTSILKDKIQDMVQGRLEGFHYIGCLQSAQYPIALGSIDEHLAKNSDVCLLVVDSLSAFSWHDWIYKANGKFVELKKYYDKLLSVLLASVKKYKVALIAVKQALFLKMCEDNPRKSVEDEEEVREESVVLDDDMEEGDVTGNMMENEYLGYTWVSGITCQVIMSKVRVGKGLSSVSPGNKDTKNVDLNSEVKQLFSAEVIRNKESVKLQFVVTEEGLMWQ</sequence>
<feature type="region of interest" description="Disordered" evidence="1">
    <location>
        <begin position="1"/>
        <end position="61"/>
    </location>
</feature>
<gene>
    <name evidence="2" type="primary">XRCC2</name>
    <name evidence="2" type="ORF">E2C01_004475</name>
</gene>
<dbReference type="GO" id="GO:0033063">
    <property type="term" value="C:Rad51B-Rad51C-Rad51D-XRCC2 complex"/>
    <property type="evidence" value="ECO:0007669"/>
    <property type="project" value="InterPro"/>
</dbReference>
<proteinExistence type="predicted"/>
<protein>
    <submittedName>
        <fullName evidence="2">DNA repair protein XRCC2</fullName>
    </submittedName>
</protein>
<dbReference type="Gene3D" id="3.40.50.300">
    <property type="entry name" value="P-loop containing nucleotide triphosphate hydrolases"/>
    <property type="match status" value="1"/>
</dbReference>
<accession>A0A5B7CQS9</accession>
<dbReference type="OrthoDB" id="420422at2759"/>
<dbReference type="GO" id="GO:0000400">
    <property type="term" value="F:four-way junction DNA binding"/>
    <property type="evidence" value="ECO:0007669"/>
    <property type="project" value="TreeGrafter"/>
</dbReference>
<keyword evidence="3" id="KW-1185">Reference proteome</keyword>
<dbReference type="GO" id="GO:0005657">
    <property type="term" value="C:replication fork"/>
    <property type="evidence" value="ECO:0007669"/>
    <property type="project" value="InterPro"/>
</dbReference>
<dbReference type="GO" id="GO:0000724">
    <property type="term" value="P:double-strand break repair via homologous recombination"/>
    <property type="evidence" value="ECO:0007669"/>
    <property type="project" value="InterPro"/>
</dbReference>
<reference evidence="2 3" key="1">
    <citation type="submission" date="2019-05" db="EMBL/GenBank/DDBJ databases">
        <title>Another draft genome of Portunus trituberculatus and its Hox gene families provides insights of decapod evolution.</title>
        <authorList>
            <person name="Jeong J.-H."/>
            <person name="Song I."/>
            <person name="Kim S."/>
            <person name="Choi T."/>
            <person name="Kim D."/>
            <person name="Ryu S."/>
            <person name="Kim W."/>
        </authorList>
    </citation>
    <scope>NUCLEOTIDE SEQUENCE [LARGE SCALE GENOMIC DNA]</scope>
    <source>
        <tissue evidence="2">Muscle</tissue>
    </source>
</reference>
<dbReference type="GO" id="GO:0005813">
    <property type="term" value="C:centrosome"/>
    <property type="evidence" value="ECO:0007669"/>
    <property type="project" value="TreeGrafter"/>
</dbReference>
<dbReference type="PANTHER" id="PTHR46644:SF2">
    <property type="entry name" value="DNA REPAIR PROTEIN XRCC2"/>
    <property type="match status" value="1"/>
</dbReference>
<dbReference type="Proteomes" id="UP000324222">
    <property type="component" value="Unassembled WGS sequence"/>
</dbReference>
<feature type="compositionally biased region" description="Basic and acidic residues" evidence="1">
    <location>
        <begin position="1"/>
        <end position="16"/>
    </location>
</feature>
<evidence type="ECO:0000256" key="1">
    <source>
        <dbReference type="SAM" id="MobiDB-lite"/>
    </source>
</evidence>
<name>A0A5B7CQS9_PORTR</name>
<evidence type="ECO:0000313" key="2">
    <source>
        <dbReference type="EMBL" id="MPC11800.1"/>
    </source>
</evidence>
<evidence type="ECO:0000313" key="3">
    <source>
        <dbReference type="Proteomes" id="UP000324222"/>
    </source>
</evidence>
<comment type="caution">
    <text evidence="2">The sequence shown here is derived from an EMBL/GenBank/DDBJ whole genome shotgun (WGS) entry which is preliminary data.</text>
</comment>
<feature type="compositionally biased region" description="Polar residues" evidence="1">
    <location>
        <begin position="17"/>
        <end position="29"/>
    </location>
</feature>
<dbReference type="GO" id="GO:0042148">
    <property type="term" value="P:DNA strand invasion"/>
    <property type="evidence" value="ECO:0007669"/>
    <property type="project" value="TreeGrafter"/>
</dbReference>
<feature type="compositionally biased region" description="Low complexity" evidence="1">
    <location>
        <begin position="51"/>
        <end position="61"/>
    </location>
</feature>
<dbReference type="PANTHER" id="PTHR46644">
    <property type="entry name" value="DNA REPAIR PROTEIN XRCC2"/>
    <property type="match status" value="1"/>
</dbReference>
<dbReference type="SUPFAM" id="SSF52540">
    <property type="entry name" value="P-loop containing nucleoside triphosphate hydrolases"/>
    <property type="match status" value="1"/>
</dbReference>
<dbReference type="InterPro" id="IPR027417">
    <property type="entry name" value="P-loop_NTPase"/>
</dbReference>
<organism evidence="2 3">
    <name type="scientific">Portunus trituberculatus</name>
    <name type="common">Swimming crab</name>
    <name type="synonym">Neptunus trituberculatus</name>
    <dbReference type="NCBI Taxonomy" id="210409"/>
    <lineage>
        <taxon>Eukaryota</taxon>
        <taxon>Metazoa</taxon>
        <taxon>Ecdysozoa</taxon>
        <taxon>Arthropoda</taxon>
        <taxon>Crustacea</taxon>
        <taxon>Multicrustacea</taxon>
        <taxon>Malacostraca</taxon>
        <taxon>Eumalacostraca</taxon>
        <taxon>Eucarida</taxon>
        <taxon>Decapoda</taxon>
        <taxon>Pleocyemata</taxon>
        <taxon>Brachyura</taxon>
        <taxon>Eubrachyura</taxon>
        <taxon>Portunoidea</taxon>
        <taxon>Portunidae</taxon>
        <taxon>Portuninae</taxon>
        <taxon>Portunus</taxon>
    </lineage>
</organism>
<dbReference type="InterPro" id="IPR030547">
    <property type="entry name" value="XRCC2"/>
</dbReference>
<dbReference type="AlphaFoldDB" id="A0A5B7CQS9"/>